<protein>
    <submittedName>
        <fullName evidence="1">Uncharacterized protein</fullName>
    </submittedName>
</protein>
<evidence type="ECO:0000313" key="2">
    <source>
        <dbReference type="Proteomes" id="UP000806522"/>
    </source>
</evidence>
<sequence length="243" mass="27976">MTRDIIYVTSEERATNYMWEKTANKLNPNVQIVSLDDIYEMGVDIFDGKKVPVLDTILIKHPFKPNKYIPLETTEDVLTKAKFKSLGIIAHYLGAKEYETTFAITESKERIINANGELDYKLINAASSVRIKENDSMTGKYYRHETFRGEFSMASYNQAVLEAKQNGLYDDDDINYLLKTRNPKFGNQLTSQHVRFNLTKELNSQLDIAFSLKVSSIFKLSANYNQIVSKKQDILIETKLIFE</sequence>
<dbReference type="Proteomes" id="UP000806522">
    <property type="component" value="Unassembled WGS sequence"/>
</dbReference>
<accession>A0A9D5P3V4</accession>
<comment type="caution">
    <text evidence="1">The sequence shown here is derived from an EMBL/GenBank/DDBJ whole genome shotgun (WGS) entry which is preliminary data.</text>
</comment>
<gene>
    <name evidence="1" type="ORF">E7101_04715</name>
</gene>
<organism evidence="1 2">
    <name type="scientific">Xylanibacter ruminicola</name>
    <name type="common">Prevotella ruminicola</name>
    <dbReference type="NCBI Taxonomy" id="839"/>
    <lineage>
        <taxon>Bacteria</taxon>
        <taxon>Pseudomonadati</taxon>
        <taxon>Bacteroidota</taxon>
        <taxon>Bacteroidia</taxon>
        <taxon>Bacteroidales</taxon>
        <taxon>Prevotellaceae</taxon>
        <taxon>Xylanibacter</taxon>
    </lineage>
</organism>
<reference evidence="1" key="1">
    <citation type="submission" date="2019-04" db="EMBL/GenBank/DDBJ databases">
        <title>Evolution of Biomass-Degrading Anaerobic Consortia Revealed by Metagenomics.</title>
        <authorList>
            <person name="Peng X."/>
        </authorList>
    </citation>
    <scope>NUCLEOTIDE SEQUENCE</scope>
    <source>
        <strain evidence="1">SIG140</strain>
    </source>
</reference>
<evidence type="ECO:0000313" key="1">
    <source>
        <dbReference type="EMBL" id="MBE6270234.1"/>
    </source>
</evidence>
<proteinExistence type="predicted"/>
<dbReference type="AlphaFoldDB" id="A0A9D5P3V4"/>
<name>A0A9D5P3V4_XYLRU</name>
<dbReference type="EMBL" id="SUYC01000004">
    <property type="protein sequence ID" value="MBE6270234.1"/>
    <property type="molecule type" value="Genomic_DNA"/>
</dbReference>